<keyword evidence="1" id="KW-0732">Signal</keyword>
<gene>
    <name evidence="3" type="ORF">CWE07_10850</name>
</gene>
<accession>A0ABY0BQ59</accession>
<feature type="chain" id="PRO_5046917567" evidence="1">
    <location>
        <begin position="24"/>
        <end position="500"/>
    </location>
</feature>
<dbReference type="PROSITE" id="PS51257">
    <property type="entry name" value="PROKAR_LIPOPROTEIN"/>
    <property type="match status" value="1"/>
</dbReference>
<dbReference type="Proteomes" id="UP000287865">
    <property type="component" value="Unassembled WGS sequence"/>
</dbReference>
<protein>
    <submittedName>
        <fullName evidence="3">Amidase</fullName>
    </submittedName>
</protein>
<dbReference type="PANTHER" id="PTHR42678:SF34">
    <property type="entry name" value="OS04G0183300 PROTEIN"/>
    <property type="match status" value="1"/>
</dbReference>
<dbReference type="Gene3D" id="3.90.1300.10">
    <property type="entry name" value="Amidase signature (AS) domain"/>
    <property type="match status" value="1"/>
</dbReference>
<name>A0ABY0BQ59_9GAMM</name>
<comment type="caution">
    <text evidence="3">The sequence shown here is derived from an EMBL/GenBank/DDBJ whole genome shotgun (WGS) entry which is preliminary data.</text>
</comment>
<evidence type="ECO:0000256" key="1">
    <source>
        <dbReference type="SAM" id="SignalP"/>
    </source>
</evidence>
<feature type="domain" description="Amidase" evidence="2">
    <location>
        <begin position="50"/>
        <end position="482"/>
    </location>
</feature>
<keyword evidence="4" id="KW-1185">Reference proteome</keyword>
<organism evidence="3 4">
    <name type="scientific">Aliidiomarina maris</name>
    <dbReference type="NCBI Taxonomy" id="531312"/>
    <lineage>
        <taxon>Bacteria</taxon>
        <taxon>Pseudomonadati</taxon>
        <taxon>Pseudomonadota</taxon>
        <taxon>Gammaproteobacteria</taxon>
        <taxon>Alteromonadales</taxon>
        <taxon>Idiomarinaceae</taxon>
        <taxon>Aliidiomarina</taxon>
    </lineage>
</organism>
<dbReference type="EMBL" id="PIPK01000010">
    <property type="protein sequence ID" value="RUO22794.1"/>
    <property type="molecule type" value="Genomic_DNA"/>
</dbReference>
<evidence type="ECO:0000259" key="2">
    <source>
        <dbReference type="Pfam" id="PF01425"/>
    </source>
</evidence>
<dbReference type="SUPFAM" id="SSF75304">
    <property type="entry name" value="Amidase signature (AS) enzymes"/>
    <property type="match status" value="1"/>
</dbReference>
<sequence length="500" mass="53619">MRLRHLYIAWLMLAIAACSPASQPEVNLSHLSAAQAQQLLDDGYLTSEQLVRYYLAQIETYNPRLAAIVDVNPDAIAQAQARDAERHAGQARSPLHGLPIVLKANIASADSLPTTAGAQVLAGFTTAQDAELVSRLRDAGLIILGKANLSEWANFRGYNSISGWSGLGGQTLNPYFHTHTPCGSSSGSGVAPAADLTLLAIGTETDGSIMCPASVNGVVGVKPTRGSVSGHGIIPIASAQDIAGPMTRYVYDARLLLEVIAEPQALRRMHQAPVTVQRVVLVRAFDSRFAGVEQMTERVARHFNQQNIDVVEVNQWQLPEGLGDAELEALIYEFKRDLNAWLEEFGAPTQAANIDAIIAYNQATSEQNLALFGQEYLERAAAIDLETEKDSYQQALGLSRELATSFLDELLQAHAADAIVVPSYGPAWPITPVEGDVGYSFGTATPAAVAGYPSVTLRAGQEGELPLGISLIGLPYTEWRLLDLAERLEQDGMGFAPPAP</sequence>
<evidence type="ECO:0000313" key="3">
    <source>
        <dbReference type="EMBL" id="RUO22794.1"/>
    </source>
</evidence>
<evidence type="ECO:0000313" key="4">
    <source>
        <dbReference type="Proteomes" id="UP000287865"/>
    </source>
</evidence>
<dbReference type="InterPro" id="IPR036928">
    <property type="entry name" value="AS_sf"/>
</dbReference>
<dbReference type="PANTHER" id="PTHR42678">
    <property type="entry name" value="AMIDASE"/>
    <property type="match status" value="1"/>
</dbReference>
<reference evidence="3 4" key="1">
    <citation type="journal article" date="2018" name="Front. Microbiol.">
        <title>Genome-Based Analysis Reveals the Taxonomy and Diversity of the Family Idiomarinaceae.</title>
        <authorList>
            <person name="Liu Y."/>
            <person name="Lai Q."/>
            <person name="Shao Z."/>
        </authorList>
    </citation>
    <scope>NUCLEOTIDE SEQUENCE [LARGE SCALE GENOMIC DNA]</scope>
    <source>
        <strain evidence="3 4">CF12-14</strain>
    </source>
</reference>
<dbReference type="Pfam" id="PF01425">
    <property type="entry name" value="Amidase"/>
    <property type="match status" value="1"/>
</dbReference>
<feature type="signal peptide" evidence="1">
    <location>
        <begin position="1"/>
        <end position="23"/>
    </location>
</feature>
<dbReference type="InterPro" id="IPR023631">
    <property type="entry name" value="Amidase_dom"/>
</dbReference>
<proteinExistence type="predicted"/>